<dbReference type="InterPro" id="IPR003593">
    <property type="entry name" value="AAA+_ATPase"/>
</dbReference>
<protein>
    <submittedName>
        <fullName evidence="14">SRP54 domain-containing protein</fullName>
    </submittedName>
</protein>
<feature type="compositionally biased region" description="Basic and acidic residues" evidence="8">
    <location>
        <begin position="261"/>
        <end position="290"/>
    </location>
</feature>
<keyword evidence="5" id="KW-0342">GTP-binding</keyword>
<feature type="domain" description="SRP54-type proteins GTP-binding" evidence="10">
    <location>
        <begin position="484"/>
        <end position="636"/>
    </location>
</feature>
<dbReference type="InterPro" id="IPR013822">
    <property type="entry name" value="Signal_recog_particl_SRP54_hlx"/>
</dbReference>
<dbReference type="EMBL" id="UZAG01016026">
    <property type="protein sequence ID" value="VDO25281.1"/>
    <property type="molecule type" value="Genomic_DNA"/>
</dbReference>
<evidence type="ECO:0000256" key="5">
    <source>
        <dbReference type="ARBA" id="ARBA00023134"/>
    </source>
</evidence>
<dbReference type="GO" id="GO:0006886">
    <property type="term" value="P:intracellular protein transport"/>
    <property type="evidence" value="ECO:0007669"/>
    <property type="project" value="InterPro"/>
</dbReference>
<dbReference type="InterPro" id="IPR011012">
    <property type="entry name" value="Longin-like_dom_sf"/>
</dbReference>
<evidence type="ECO:0000256" key="2">
    <source>
        <dbReference type="ARBA" id="ARBA00008531"/>
    </source>
</evidence>
<evidence type="ECO:0000256" key="4">
    <source>
        <dbReference type="ARBA" id="ARBA00022824"/>
    </source>
</evidence>
<dbReference type="SUPFAM" id="SSF64356">
    <property type="entry name" value="SNARE-like"/>
    <property type="match status" value="2"/>
</dbReference>
<keyword evidence="6" id="KW-0472">Membrane</keyword>
<evidence type="ECO:0000256" key="7">
    <source>
        <dbReference type="ARBA" id="ARBA00023170"/>
    </source>
</evidence>
<dbReference type="Gene3D" id="3.30.450.60">
    <property type="match status" value="1"/>
</dbReference>
<dbReference type="PANTHER" id="PTHR43134:SF1">
    <property type="entry name" value="SIGNAL RECOGNITION PARTICLE RECEPTOR SUBUNIT ALPHA"/>
    <property type="match status" value="1"/>
</dbReference>
<gene>
    <name evidence="12" type="ORF">BTMF_LOCUS7640</name>
</gene>
<reference evidence="12 13" key="2">
    <citation type="submission" date="2018-11" db="EMBL/GenBank/DDBJ databases">
        <authorList>
            <consortium name="Pathogen Informatics"/>
        </authorList>
    </citation>
    <scope>NUCLEOTIDE SEQUENCE [LARGE SCALE GENOMIC DNA]</scope>
</reference>
<sequence length="640" mass="72922">MIELFTIFGKGGIVLWCFQEGGQLFTDSINQLIREVLMQVYPYYFDIISSMNEKNLNCMEYNWLLKYMFELYNCPVLVNVSFQERGNTTVFKHNDLTIKYKLDNEFELVFIVVYQSAIQLAYTDQLLSDVHKKFRDMYKNVLSDNKLLFSSTFRTFRQFSDVFQRLYREAQILSTKQPDKVMRKFEESEKSKKTIASIIERPNEKSAKLLKEKEEQQKRLKHKNKEKVISSKTNGSKLVNGYDVSEMKKESPQSDVTSDSPKSDTEKEEMQRRRVEFFKKKGAKKSELEKQNNLSVESKKGKQARVWDLSGNVKADIDSLDYSKGKSDNAVNMTEQEDRKFVEEQMQFVGHFKGELPGLIDEQNEDLDVNEDMNDEVNEENGHDGWFSAFRSLVGNKKLTVEDIKPVLDKMRETLIAKNVAADPAEKLCQSVEVKLEGKVVGTFSRVASIVKESVRDALVQLLTPKRRVDILRDILEAKREKRPYIIVFCGVNGVGKSTNLAKITFWLNENGHKVLIAAADTFRAGAVEQLRTHTKHLNALHPNSVQLYEQGYGKDPAGLAAAAISIAVERGTDVVLVDTAGRMQDNEPLMRSLAKLIQVNQPDLVLFVGEALVGNEAVDQLVKFNQSLADHAALGDEGR</sequence>
<feature type="domain" description="AAA+ ATPase" evidence="9">
    <location>
        <begin position="483"/>
        <end position="629"/>
    </location>
</feature>
<dbReference type="InterPro" id="IPR027417">
    <property type="entry name" value="P-loop_NTPase"/>
</dbReference>
<organism evidence="14">
    <name type="scientific">Brugia timori</name>
    <dbReference type="NCBI Taxonomy" id="42155"/>
    <lineage>
        <taxon>Eukaryota</taxon>
        <taxon>Metazoa</taxon>
        <taxon>Ecdysozoa</taxon>
        <taxon>Nematoda</taxon>
        <taxon>Chromadorea</taxon>
        <taxon>Rhabditida</taxon>
        <taxon>Spirurina</taxon>
        <taxon>Spiruromorpha</taxon>
        <taxon>Filarioidea</taxon>
        <taxon>Onchocercidae</taxon>
        <taxon>Brugia</taxon>
    </lineage>
</organism>
<name>A0A0R3QPF4_9BILA</name>
<reference evidence="14" key="1">
    <citation type="submission" date="2017-02" db="UniProtKB">
        <authorList>
            <consortium name="WormBaseParasite"/>
        </authorList>
    </citation>
    <scope>IDENTIFICATION</scope>
</reference>
<evidence type="ECO:0000256" key="6">
    <source>
        <dbReference type="ARBA" id="ARBA00023136"/>
    </source>
</evidence>
<evidence type="ECO:0000256" key="8">
    <source>
        <dbReference type="SAM" id="MobiDB-lite"/>
    </source>
</evidence>
<dbReference type="STRING" id="42155.A0A0R3QPF4"/>
<accession>A0A0R3QPF4</accession>
<dbReference type="GO" id="GO:0003924">
    <property type="term" value="F:GTPase activity"/>
    <property type="evidence" value="ECO:0007669"/>
    <property type="project" value="InterPro"/>
</dbReference>
<dbReference type="SUPFAM" id="SSF47364">
    <property type="entry name" value="Domain of the SRP/SRP receptor G-proteins"/>
    <property type="match status" value="1"/>
</dbReference>
<dbReference type="Gene3D" id="3.40.50.300">
    <property type="entry name" value="P-loop containing nucleotide triphosphate hydrolases"/>
    <property type="match status" value="1"/>
</dbReference>
<dbReference type="SUPFAM" id="SSF52540">
    <property type="entry name" value="P-loop containing nucleoside triphosphate hydrolases"/>
    <property type="match status" value="1"/>
</dbReference>
<evidence type="ECO:0000259" key="9">
    <source>
        <dbReference type="SMART" id="SM00382"/>
    </source>
</evidence>
<comment type="subcellular location">
    <subcellularLocation>
        <location evidence="1">Endoplasmic reticulum membrane</location>
        <topology evidence="1">Peripheral membrane protein</topology>
        <orientation evidence="1">Cytoplasmic side</orientation>
    </subcellularLocation>
</comment>
<keyword evidence="3" id="KW-0547">Nucleotide-binding</keyword>
<evidence type="ECO:0000256" key="1">
    <source>
        <dbReference type="ARBA" id="ARBA00004397"/>
    </source>
</evidence>
<dbReference type="PANTHER" id="PTHR43134">
    <property type="entry name" value="SIGNAL RECOGNITION PARTICLE RECEPTOR SUBUNIT ALPHA"/>
    <property type="match status" value="1"/>
</dbReference>
<dbReference type="AlphaFoldDB" id="A0A0R3QPF4"/>
<keyword evidence="13" id="KW-1185">Reference proteome</keyword>
<dbReference type="Pfam" id="PF04086">
    <property type="entry name" value="SRP-alpha_N"/>
    <property type="match status" value="1"/>
</dbReference>
<dbReference type="Pfam" id="PF00448">
    <property type="entry name" value="SRP54"/>
    <property type="match status" value="1"/>
</dbReference>
<dbReference type="Pfam" id="PF02881">
    <property type="entry name" value="SRP54_N"/>
    <property type="match status" value="1"/>
</dbReference>
<dbReference type="InterPro" id="IPR007222">
    <property type="entry name" value="Sig_recog_particle_rcpt_asu_N"/>
</dbReference>
<evidence type="ECO:0000259" key="11">
    <source>
        <dbReference type="SMART" id="SM00963"/>
    </source>
</evidence>
<evidence type="ECO:0000256" key="3">
    <source>
        <dbReference type="ARBA" id="ARBA00022741"/>
    </source>
</evidence>
<dbReference type="CDD" id="cd14826">
    <property type="entry name" value="SR_alpha_SRX"/>
    <property type="match status" value="1"/>
</dbReference>
<evidence type="ECO:0000313" key="13">
    <source>
        <dbReference type="Proteomes" id="UP000280834"/>
    </source>
</evidence>
<proteinExistence type="inferred from homology"/>
<dbReference type="GO" id="GO:0005525">
    <property type="term" value="F:GTP binding"/>
    <property type="evidence" value="ECO:0007669"/>
    <property type="project" value="UniProtKB-KW"/>
</dbReference>
<keyword evidence="4" id="KW-0256">Endoplasmic reticulum</keyword>
<dbReference type="SMART" id="SM00963">
    <property type="entry name" value="SRP54_N"/>
    <property type="match status" value="1"/>
</dbReference>
<dbReference type="Proteomes" id="UP000280834">
    <property type="component" value="Unassembled WGS sequence"/>
</dbReference>
<feature type="domain" description="Signal recognition particle SRP54 helical bundle" evidence="11">
    <location>
        <begin position="382"/>
        <end position="463"/>
    </location>
</feature>
<dbReference type="SMART" id="SM00962">
    <property type="entry name" value="SRP54"/>
    <property type="match status" value="1"/>
</dbReference>
<dbReference type="SMART" id="SM00382">
    <property type="entry name" value="AAA"/>
    <property type="match status" value="1"/>
</dbReference>
<evidence type="ECO:0000259" key="10">
    <source>
        <dbReference type="SMART" id="SM00962"/>
    </source>
</evidence>
<comment type="similarity">
    <text evidence="2">Belongs to the GTP-binding SRP family.</text>
</comment>
<dbReference type="GO" id="GO:0005785">
    <property type="term" value="C:signal recognition particle receptor complex"/>
    <property type="evidence" value="ECO:0007669"/>
    <property type="project" value="InterPro"/>
</dbReference>
<dbReference type="InterPro" id="IPR036225">
    <property type="entry name" value="SRP/SRP_N"/>
</dbReference>
<dbReference type="GO" id="GO:0006614">
    <property type="term" value="P:SRP-dependent cotranslational protein targeting to membrane"/>
    <property type="evidence" value="ECO:0007669"/>
    <property type="project" value="InterPro"/>
</dbReference>
<dbReference type="Gene3D" id="1.20.120.140">
    <property type="entry name" value="Signal recognition particle SRP54, nucleotide-binding domain"/>
    <property type="match status" value="1"/>
</dbReference>
<dbReference type="InterPro" id="IPR042101">
    <property type="entry name" value="SRP54_N_sf"/>
</dbReference>
<evidence type="ECO:0000313" key="12">
    <source>
        <dbReference type="EMBL" id="VDO25281.1"/>
    </source>
</evidence>
<dbReference type="GO" id="GO:0005047">
    <property type="term" value="F:signal recognition particle binding"/>
    <property type="evidence" value="ECO:0007669"/>
    <property type="project" value="InterPro"/>
</dbReference>
<dbReference type="InterPro" id="IPR000897">
    <property type="entry name" value="SRP54_GTPase_dom"/>
</dbReference>
<evidence type="ECO:0000313" key="14">
    <source>
        <dbReference type="WBParaSite" id="BTMF_0000958901-mRNA-1"/>
    </source>
</evidence>
<keyword evidence="7" id="KW-0675">Receptor</keyword>
<dbReference type="WBParaSite" id="BTMF_0000958901-mRNA-1">
    <property type="protein sequence ID" value="BTMF_0000958901-mRNA-1"/>
    <property type="gene ID" value="BTMF_0000958901"/>
</dbReference>
<feature type="region of interest" description="Disordered" evidence="8">
    <location>
        <begin position="215"/>
        <end position="301"/>
    </location>
</feature>